<dbReference type="InterPro" id="IPR034227">
    <property type="entry name" value="CuRO_UO_II"/>
</dbReference>
<feature type="domain" description="Cytochrome oxidase subunit II copper A binding" evidence="16">
    <location>
        <begin position="150"/>
        <end position="262"/>
    </location>
</feature>
<dbReference type="PROSITE" id="PS50857">
    <property type="entry name" value="COX2_CUA"/>
    <property type="match status" value="1"/>
</dbReference>
<dbReference type="NCBIfam" id="TIGR01433">
    <property type="entry name" value="CyoA"/>
    <property type="match status" value="1"/>
</dbReference>
<dbReference type="GO" id="GO:0042773">
    <property type="term" value="P:ATP synthesis coupled electron transport"/>
    <property type="evidence" value="ECO:0007669"/>
    <property type="project" value="TreeGrafter"/>
</dbReference>
<feature type="domain" description="Cytochrome oxidase subunit II transmembrane region profile" evidence="17">
    <location>
        <begin position="47"/>
        <end position="144"/>
    </location>
</feature>
<evidence type="ECO:0000256" key="9">
    <source>
        <dbReference type="ARBA" id="ARBA00022989"/>
    </source>
</evidence>
<evidence type="ECO:0000256" key="8">
    <source>
        <dbReference type="ARBA" id="ARBA00022982"/>
    </source>
</evidence>
<dbReference type="PIRSF" id="PIRSF000292">
    <property type="entry name" value="Ubi_od_II"/>
    <property type="match status" value="1"/>
</dbReference>
<dbReference type="PROSITE" id="PS50999">
    <property type="entry name" value="COX2_TM"/>
    <property type="match status" value="1"/>
</dbReference>
<comment type="similarity">
    <text evidence="2 14">Belongs to the cytochrome c oxidase subunit 2 family.</text>
</comment>
<dbReference type="InterPro" id="IPR045187">
    <property type="entry name" value="CcO_II"/>
</dbReference>
<keyword evidence="3 14" id="KW-0813">Transport</keyword>
<keyword evidence="6 15" id="KW-0812">Transmembrane</keyword>
<keyword evidence="12" id="KW-0564">Palmitate</keyword>
<evidence type="ECO:0000259" key="17">
    <source>
        <dbReference type="PROSITE" id="PS50999"/>
    </source>
</evidence>
<keyword evidence="5 14" id="KW-0679">Respiratory chain</keyword>
<dbReference type="GO" id="GO:0005507">
    <property type="term" value="F:copper ion binding"/>
    <property type="evidence" value="ECO:0007669"/>
    <property type="project" value="InterPro"/>
</dbReference>
<dbReference type="EMBL" id="CP003181">
    <property type="protein sequence ID" value="AHJ63084.1"/>
    <property type="molecule type" value="Genomic_DNA"/>
</dbReference>
<keyword evidence="7" id="KW-0732">Signal</keyword>
<dbReference type="CDD" id="cd04212">
    <property type="entry name" value="CuRO_UO_II"/>
    <property type="match status" value="1"/>
</dbReference>
<organism evidence="18 19">
    <name type="scientific">Granulibacter bethesdensis</name>
    <dbReference type="NCBI Taxonomy" id="364410"/>
    <lineage>
        <taxon>Bacteria</taxon>
        <taxon>Pseudomonadati</taxon>
        <taxon>Pseudomonadota</taxon>
        <taxon>Alphaproteobacteria</taxon>
        <taxon>Acetobacterales</taxon>
        <taxon>Acetobacteraceae</taxon>
        <taxon>Granulibacter</taxon>
    </lineage>
</organism>
<name>A0AAN0VFT8_9PROT</name>
<keyword evidence="13" id="KW-0449">Lipoprotein</keyword>
<evidence type="ECO:0000313" key="19">
    <source>
        <dbReference type="Proteomes" id="UP000019438"/>
    </source>
</evidence>
<evidence type="ECO:0000256" key="11">
    <source>
        <dbReference type="ARBA" id="ARBA00023136"/>
    </source>
</evidence>
<dbReference type="RefSeq" id="WP_324611457.1">
    <property type="nucleotide sequence ID" value="NZ_CP003181.2"/>
</dbReference>
<evidence type="ECO:0000256" key="12">
    <source>
        <dbReference type="ARBA" id="ARBA00023139"/>
    </source>
</evidence>
<proteinExistence type="inferred from homology"/>
<evidence type="ECO:0000313" key="18">
    <source>
        <dbReference type="EMBL" id="AHJ63084.1"/>
    </source>
</evidence>
<dbReference type="InterPro" id="IPR002429">
    <property type="entry name" value="CcO_II-like_C"/>
</dbReference>
<dbReference type="PANTHER" id="PTHR22888:SF18">
    <property type="entry name" value="CYTOCHROME BO(3) UBIQUINOL OXIDASE SUBUNIT 2"/>
    <property type="match status" value="1"/>
</dbReference>
<evidence type="ECO:0000259" key="16">
    <source>
        <dbReference type="PROSITE" id="PS50857"/>
    </source>
</evidence>
<evidence type="ECO:0000256" key="5">
    <source>
        <dbReference type="ARBA" id="ARBA00022660"/>
    </source>
</evidence>
<evidence type="ECO:0000256" key="10">
    <source>
        <dbReference type="ARBA" id="ARBA00023002"/>
    </source>
</evidence>
<evidence type="ECO:0000256" key="6">
    <source>
        <dbReference type="ARBA" id="ARBA00022692"/>
    </source>
</evidence>
<evidence type="ECO:0000256" key="3">
    <source>
        <dbReference type="ARBA" id="ARBA00022448"/>
    </source>
</evidence>
<dbReference type="SUPFAM" id="SSF81464">
    <property type="entry name" value="Cytochrome c oxidase subunit II-like, transmembrane region"/>
    <property type="match status" value="1"/>
</dbReference>
<dbReference type="Gene3D" id="1.10.287.90">
    <property type="match status" value="1"/>
</dbReference>
<keyword evidence="11 14" id="KW-0472">Membrane</keyword>
<dbReference type="Pfam" id="PF06481">
    <property type="entry name" value="COX_ARM"/>
    <property type="match status" value="1"/>
</dbReference>
<dbReference type="AlphaFoldDB" id="A0AAN0VFT8"/>
<evidence type="ECO:0000256" key="2">
    <source>
        <dbReference type="ARBA" id="ARBA00007866"/>
    </source>
</evidence>
<dbReference type="GO" id="GO:0009486">
    <property type="term" value="F:cytochrome bo3 ubiquinol oxidase activity"/>
    <property type="evidence" value="ECO:0007669"/>
    <property type="project" value="InterPro"/>
</dbReference>
<dbReference type="PANTHER" id="PTHR22888">
    <property type="entry name" value="CYTOCHROME C OXIDASE, SUBUNIT II"/>
    <property type="match status" value="1"/>
</dbReference>
<dbReference type="InterPro" id="IPR036257">
    <property type="entry name" value="Cyt_c_oxidase_su2_TM_sf"/>
</dbReference>
<evidence type="ECO:0000256" key="15">
    <source>
        <dbReference type="SAM" id="Phobius"/>
    </source>
</evidence>
<feature type="transmembrane region" description="Helical" evidence="15">
    <location>
        <begin position="69"/>
        <end position="93"/>
    </location>
</feature>
<evidence type="ECO:0000256" key="7">
    <source>
        <dbReference type="ARBA" id="ARBA00022729"/>
    </source>
</evidence>
<keyword evidence="8 14" id="KW-0249">Electron transport</keyword>
<dbReference type="KEGG" id="gbc:GbCGDNIH3_1276"/>
<dbReference type="InterPro" id="IPR006333">
    <property type="entry name" value="Cyt_o_ubiquinol_oxidase_su2"/>
</dbReference>
<dbReference type="GO" id="GO:0005886">
    <property type="term" value="C:plasma membrane"/>
    <property type="evidence" value="ECO:0007669"/>
    <property type="project" value="UniProtKB-SubCell"/>
</dbReference>
<dbReference type="GO" id="GO:0004129">
    <property type="term" value="F:cytochrome-c oxidase activity"/>
    <property type="evidence" value="ECO:0007669"/>
    <property type="project" value="UniProtKB-UniRule"/>
</dbReference>
<feature type="transmembrane region" description="Helical" evidence="15">
    <location>
        <begin position="113"/>
        <end position="134"/>
    </location>
</feature>
<dbReference type="Pfam" id="PF00116">
    <property type="entry name" value="COX2"/>
    <property type="match status" value="1"/>
</dbReference>
<keyword evidence="9 15" id="KW-1133">Transmembrane helix</keyword>
<evidence type="ECO:0000256" key="13">
    <source>
        <dbReference type="ARBA" id="ARBA00023288"/>
    </source>
</evidence>
<evidence type="ECO:0000256" key="14">
    <source>
        <dbReference type="PIRNR" id="PIRNR000292"/>
    </source>
</evidence>
<dbReference type="InterPro" id="IPR010514">
    <property type="entry name" value="COX_ARM"/>
</dbReference>
<dbReference type="GO" id="GO:0016682">
    <property type="term" value="F:oxidoreductase activity, acting on diphenols and related substances as donors, oxygen as acceptor"/>
    <property type="evidence" value="ECO:0007669"/>
    <property type="project" value="InterPro"/>
</dbReference>
<gene>
    <name evidence="18" type="ORF">GbCGDNIH3_1276</name>
</gene>
<protein>
    <recommendedName>
        <fullName evidence="14">Ubiquinol oxidase subunit 2</fullName>
    </recommendedName>
</protein>
<comment type="subcellular location">
    <subcellularLocation>
        <location evidence="1">Cell membrane</location>
        <topology evidence="1">Multi-pass membrane protein</topology>
    </subcellularLocation>
</comment>
<reference evidence="19" key="1">
    <citation type="submission" date="2012-06" db="EMBL/GenBank/DDBJ databases">
        <title>Genome analysis of multiple Granulibacter bethesdensis isolates demonstrates substantial genome diversity.</title>
        <authorList>
            <person name="Greenberg D.E."/>
            <person name="Porcella S.F."/>
            <person name="Zarember K."/>
            <person name="Zelazny A.M."/>
            <person name="Bruno D."/>
            <person name="Martens C."/>
            <person name="Barbian K.D."/>
            <person name="Jaske E."/>
            <person name="Holland S.M."/>
        </authorList>
    </citation>
    <scope>NUCLEOTIDE SEQUENCE [LARGE SCALE GENOMIC DNA]</scope>
    <source>
        <strain evidence="19">CGDNIH3</strain>
    </source>
</reference>
<sequence length="316" mass="35340">MSCLYDRVASAVAAPARLRMQKSKRVPMSRRRSSRISACIGLLPTLLLMGCKLDLMDPAGAIGRAEKNLILVSTALMLLVVVPVIFMTFLFAWKYRASNRNAIYRPNWHHSTVLEIIVWSVPCAIIIVLAAITWRTTHELDPYKPLDVAGKPLKIEVVALDWKWMFIYPEQGIATVNQMAMPLNTPVEFSITSDSVMNDFFIPQLGSQIYAMTGMETKLHLIADRAGTYDGLAANFNGDGFSDMRFKVIATDQKGFGDWVQKARQSGSTLDLKTYSELAKPSEKNPVAYYSKVEPGLFSHIIHGYQSHMSMSHEGM</sequence>
<keyword evidence="10 14" id="KW-0560">Oxidoreductase</keyword>
<dbReference type="InterPro" id="IPR008972">
    <property type="entry name" value="Cupredoxin"/>
</dbReference>
<dbReference type="InterPro" id="IPR011759">
    <property type="entry name" value="Cyt_c_oxidase_su2_TM_dom"/>
</dbReference>
<evidence type="ECO:0000256" key="1">
    <source>
        <dbReference type="ARBA" id="ARBA00004651"/>
    </source>
</evidence>
<dbReference type="Proteomes" id="UP000019438">
    <property type="component" value="Chromosome"/>
</dbReference>
<keyword evidence="4 14" id="KW-1003">Cell membrane</keyword>
<accession>A0AAN0VFT8</accession>
<evidence type="ECO:0000256" key="4">
    <source>
        <dbReference type="ARBA" id="ARBA00022475"/>
    </source>
</evidence>
<dbReference type="Gene3D" id="2.60.40.420">
    <property type="entry name" value="Cupredoxins - blue copper proteins"/>
    <property type="match status" value="1"/>
</dbReference>
<dbReference type="SUPFAM" id="SSF49503">
    <property type="entry name" value="Cupredoxins"/>
    <property type="match status" value="1"/>
</dbReference>